<sequence length="415" mass="45228">MTGATIGPEARAWLDSLIPDLLDNKQLESIVAYTDGHILRDVPEMDTPALRANLHASTLALGRIMLPNLATGATPTELPDEAYVLAESIAHNGMDLRVLLRIYRSGQQAMIRVLTDQISLASLDADATRELVRHAAGCVTDWAGTCVEQLSPTFATQHAPDQPGRFARRRETVRAIVSGSVIDPAVAELRLGYCLDDVHLAYLLWLDDDAPGSLADLERAAQRIAAQLDARGSFALAGGSRTVWAWARTNRCATPELSGLAAAGSMRLAFGLPAPGLAGFRRSHLESLAAQRIQRMRRRTGRVVLYDSVELDYLVSQDDEAMHAFVERELSALSGPGAALARLRETLGCYLERMCSVESTARELGIHRNTVRYRLERIEHLLGHPIEARRLELEVALRCAASLGIDESARDTGSG</sequence>
<dbReference type="Gene3D" id="1.10.10.2840">
    <property type="entry name" value="PucR C-terminal helix-turn-helix domain"/>
    <property type="match status" value="1"/>
</dbReference>
<dbReference type="InterPro" id="IPR041522">
    <property type="entry name" value="CdaR_GGDEF"/>
</dbReference>
<dbReference type="Pfam" id="PF14361">
    <property type="entry name" value="RsbRD_N"/>
    <property type="match status" value="1"/>
</dbReference>
<dbReference type="RefSeq" id="WP_063010967.1">
    <property type="nucleotide sequence ID" value="NZ_JAVDWW010000002.1"/>
</dbReference>
<proteinExistence type="inferred from homology"/>
<dbReference type="InterPro" id="IPR025736">
    <property type="entry name" value="PucR_C-HTH_dom"/>
</dbReference>
<name>A0ABU1XBT9_9NOCA</name>
<comment type="caution">
    <text evidence="5">The sequence shown here is derived from an EMBL/GenBank/DDBJ whole genome shotgun (WGS) entry which is preliminary data.</text>
</comment>
<feature type="domain" description="CdaR GGDEF-like" evidence="4">
    <location>
        <begin position="190"/>
        <end position="293"/>
    </location>
</feature>
<evidence type="ECO:0000313" key="5">
    <source>
        <dbReference type="EMBL" id="MDR7168015.1"/>
    </source>
</evidence>
<feature type="domain" description="RsbT co-antagonist protein RsbRD N-terminal" evidence="3">
    <location>
        <begin position="36"/>
        <end position="135"/>
    </location>
</feature>
<evidence type="ECO:0000313" key="6">
    <source>
        <dbReference type="Proteomes" id="UP001251217"/>
    </source>
</evidence>
<dbReference type="PANTHER" id="PTHR33744">
    <property type="entry name" value="CARBOHYDRATE DIACID REGULATOR"/>
    <property type="match status" value="1"/>
</dbReference>
<evidence type="ECO:0000259" key="2">
    <source>
        <dbReference type="Pfam" id="PF13556"/>
    </source>
</evidence>
<feature type="domain" description="PucR C-terminal helix-turn-helix" evidence="2">
    <location>
        <begin position="343"/>
        <end position="398"/>
    </location>
</feature>
<dbReference type="Pfam" id="PF13556">
    <property type="entry name" value="HTH_30"/>
    <property type="match status" value="1"/>
</dbReference>
<evidence type="ECO:0000259" key="3">
    <source>
        <dbReference type="Pfam" id="PF14361"/>
    </source>
</evidence>
<dbReference type="EMBL" id="JAVDWW010000002">
    <property type="protein sequence ID" value="MDR7168015.1"/>
    <property type="molecule type" value="Genomic_DNA"/>
</dbReference>
<reference evidence="5 6" key="1">
    <citation type="submission" date="2023-07" db="EMBL/GenBank/DDBJ databases">
        <title>Sorghum-associated microbial communities from plants grown in Nebraska, USA.</title>
        <authorList>
            <person name="Schachtman D."/>
        </authorList>
    </citation>
    <scope>NUCLEOTIDE SEQUENCE [LARGE SCALE GENOMIC DNA]</scope>
    <source>
        <strain evidence="5 6">4272</strain>
    </source>
</reference>
<dbReference type="Proteomes" id="UP001251217">
    <property type="component" value="Unassembled WGS sequence"/>
</dbReference>
<evidence type="ECO:0000259" key="4">
    <source>
        <dbReference type="Pfam" id="PF17853"/>
    </source>
</evidence>
<dbReference type="Pfam" id="PF17853">
    <property type="entry name" value="GGDEF_2"/>
    <property type="match status" value="1"/>
</dbReference>
<dbReference type="GO" id="GO:0003677">
    <property type="term" value="F:DNA binding"/>
    <property type="evidence" value="ECO:0007669"/>
    <property type="project" value="UniProtKB-KW"/>
</dbReference>
<comment type="similarity">
    <text evidence="1">Belongs to the CdaR family.</text>
</comment>
<gene>
    <name evidence="5" type="ORF">J2W56_001734</name>
</gene>
<dbReference type="PANTHER" id="PTHR33744:SF1">
    <property type="entry name" value="DNA-BINDING TRANSCRIPTIONAL ACTIVATOR ADER"/>
    <property type="match status" value="1"/>
</dbReference>
<dbReference type="InterPro" id="IPR042070">
    <property type="entry name" value="PucR_C-HTH_sf"/>
</dbReference>
<dbReference type="InterPro" id="IPR025751">
    <property type="entry name" value="RsbRD_N_dom"/>
</dbReference>
<organism evidence="5 6">
    <name type="scientific">Nocardia kruczakiae</name>
    <dbReference type="NCBI Taxonomy" id="261477"/>
    <lineage>
        <taxon>Bacteria</taxon>
        <taxon>Bacillati</taxon>
        <taxon>Actinomycetota</taxon>
        <taxon>Actinomycetes</taxon>
        <taxon>Mycobacteriales</taxon>
        <taxon>Nocardiaceae</taxon>
        <taxon>Nocardia</taxon>
    </lineage>
</organism>
<keyword evidence="6" id="KW-1185">Reference proteome</keyword>
<dbReference type="InterPro" id="IPR051448">
    <property type="entry name" value="CdaR-like_regulators"/>
</dbReference>
<keyword evidence="5" id="KW-0238">DNA-binding</keyword>
<evidence type="ECO:0000256" key="1">
    <source>
        <dbReference type="ARBA" id="ARBA00006754"/>
    </source>
</evidence>
<protein>
    <submittedName>
        <fullName evidence="5">DNA-binding PucR family transcriptional regulator</fullName>
    </submittedName>
</protein>
<accession>A0ABU1XBT9</accession>